<gene>
    <name evidence="8 15" type="primary">ppk</name>
    <name evidence="15" type="ORF">Firmicute1046_1920</name>
</gene>
<feature type="domain" description="Polyphosphate kinase middle" evidence="11">
    <location>
        <begin position="121"/>
        <end position="300"/>
    </location>
</feature>
<organism evidence="15">
    <name type="scientific">uncultured Bacillota bacterium</name>
    <dbReference type="NCBI Taxonomy" id="344338"/>
    <lineage>
        <taxon>Bacteria</taxon>
        <taxon>Bacillati</taxon>
        <taxon>Bacillota</taxon>
        <taxon>environmental samples</taxon>
    </lineage>
</organism>
<dbReference type="NCBIfam" id="NF003917">
    <property type="entry name" value="PRK05443.1-1"/>
    <property type="match status" value="1"/>
</dbReference>
<dbReference type="SUPFAM" id="SSF143724">
    <property type="entry name" value="PHP14-like"/>
    <property type="match status" value="1"/>
</dbReference>
<feature type="binding site" evidence="8">
    <location>
        <position position="371"/>
    </location>
    <ligand>
        <name>Mg(2+)</name>
        <dbReference type="ChEBI" id="CHEBI:18420"/>
    </ligand>
</feature>
<evidence type="ECO:0000259" key="11">
    <source>
        <dbReference type="Pfam" id="PF02503"/>
    </source>
</evidence>
<evidence type="ECO:0000259" key="13">
    <source>
        <dbReference type="Pfam" id="PF13090"/>
    </source>
</evidence>
<dbReference type="PIRSF" id="PIRSF015589">
    <property type="entry name" value="PP_kinase"/>
    <property type="match status" value="1"/>
</dbReference>
<keyword evidence="1 8" id="KW-0597">Phosphoprotein</keyword>
<feature type="binding site" evidence="8">
    <location>
        <position position="46"/>
    </location>
    <ligand>
        <name>ATP</name>
        <dbReference type="ChEBI" id="CHEBI:30616"/>
    </ligand>
</feature>
<keyword evidence="4 8" id="KW-0547">Nucleotide-binding</keyword>
<feature type="compositionally biased region" description="Acidic residues" evidence="10">
    <location>
        <begin position="671"/>
        <end position="680"/>
    </location>
</feature>
<comment type="function">
    <text evidence="8 9">Catalyzes the reversible transfer of the terminal phosphate of ATP to form a long-chain polyphosphate (polyP).</text>
</comment>
<dbReference type="NCBIfam" id="NF003918">
    <property type="entry name" value="PRK05443.1-2"/>
    <property type="match status" value="1"/>
</dbReference>
<dbReference type="Pfam" id="PF13090">
    <property type="entry name" value="PP_kinase_C"/>
    <property type="match status" value="1"/>
</dbReference>
<comment type="cofactor">
    <cofactor evidence="8">
        <name>Mg(2+)</name>
        <dbReference type="ChEBI" id="CHEBI:18420"/>
    </cofactor>
</comment>
<evidence type="ECO:0000256" key="10">
    <source>
        <dbReference type="SAM" id="MobiDB-lite"/>
    </source>
</evidence>
<evidence type="ECO:0000259" key="14">
    <source>
        <dbReference type="Pfam" id="PF17941"/>
    </source>
</evidence>
<dbReference type="InterPro" id="IPR036832">
    <property type="entry name" value="PPK_N_dom_sf"/>
</dbReference>
<dbReference type="Gene3D" id="3.30.1840.10">
    <property type="entry name" value="Polyphosphate kinase middle domain"/>
    <property type="match status" value="1"/>
</dbReference>
<feature type="binding site" evidence="8">
    <location>
        <position position="588"/>
    </location>
    <ligand>
        <name>ATP</name>
        <dbReference type="ChEBI" id="CHEBI:30616"/>
    </ligand>
</feature>
<dbReference type="Gene3D" id="3.30.870.10">
    <property type="entry name" value="Endonuclease Chain A"/>
    <property type="match status" value="2"/>
</dbReference>
<feature type="compositionally biased region" description="Basic and acidic residues" evidence="10">
    <location>
        <begin position="659"/>
        <end position="670"/>
    </location>
</feature>
<evidence type="ECO:0000256" key="7">
    <source>
        <dbReference type="ARBA" id="ARBA00022842"/>
    </source>
</evidence>
<dbReference type="GO" id="GO:0005524">
    <property type="term" value="F:ATP binding"/>
    <property type="evidence" value="ECO:0007669"/>
    <property type="project" value="UniProtKB-KW"/>
</dbReference>
<feature type="domain" description="Polyphosphate kinase C-terminal" evidence="13">
    <location>
        <begin position="499"/>
        <end position="670"/>
    </location>
</feature>
<dbReference type="Gene3D" id="1.20.58.310">
    <property type="entry name" value="Polyphosphate kinase N-terminal domain"/>
    <property type="match status" value="1"/>
</dbReference>
<dbReference type="EC" id="2.7.4.1" evidence="8 9"/>
<dbReference type="InterPro" id="IPR036830">
    <property type="entry name" value="PP_kinase_middle_dom_sf"/>
</dbReference>
<evidence type="ECO:0000313" key="15">
    <source>
        <dbReference type="EMBL" id="QGT51116.1"/>
    </source>
</evidence>
<comment type="catalytic activity">
    <reaction evidence="8 9">
        <text>[phosphate](n) + ATP = [phosphate](n+1) + ADP</text>
        <dbReference type="Rhea" id="RHEA:19573"/>
        <dbReference type="Rhea" id="RHEA-COMP:9859"/>
        <dbReference type="Rhea" id="RHEA-COMP:14280"/>
        <dbReference type="ChEBI" id="CHEBI:16838"/>
        <dbReference type="ChEBI" id="CHEBI:30616"/>
        <dbReference type="ChEBI" id="CHEBI:456216"/>
        <dbReference type="EC" id="2.7.4.1"/>
    </reaction>
</comment>
<keyword evidence="6 8" id="KW-0067">ATP-binding</keyword>
<feature type="binding site" evidence="8">
    <location>
        <position position="401"/>
    </location>
    <ligand>
        <name>Mg(2+)</name>
        <dbReference type="ChEBI" id="CHEBI:18420"/>
    </ligand>
</feature>
<dbReference type="Pfam" id="PF17941">
    <property type="entry name" value="PP_kinase_C_1"/>
    <property type="match status" value="1"/>
</dbReference>
<feature type="binding site" evidence="8">
    <location>
        <position position="464"/>
    </location>
    <ligand>
        <name>ATP</name>
        <dbReference type="ChEBI" id="CHEBI:30616"/>
    </ligand>
</feature>
<dbReference type="GO" id="GO:0006799">
    <property type="term" value="P:polyphosphate biosynthetic process"/>
    <property type="evidence" value="ECO:0007669"/>
    <property type="project" value="UniProtKB-UniRule"/>
</dbReference>
<dbReference type="InterPro" id="IPR041108">
    <property type="entry name" value="PP_kinase_C_1"/>
</dbReference>
<keyword evidence="3 8" id="KW-0479">Metal-binding</keyword>
<dbReference type="Pfam" id="PF13089">
    <property type="entry name" value="PP_kinase_N"/>
    <property type="match status" value="1"/>
</dbReference>
<keyword evidence="7 8" id="KW-0460">Magnesium</keyword>
<dbReference type="InterPro" id="IPR025200">
    <property type="entry name" value="PPK_C_dom2"/>
</dbReference>
<dbReference type="NCBIfam" id="NF003921">
    <property type="entry name" value="PRK05443.2-2"/>
    <property type="match status" value="1"/>
</dbReference>
<evidence type="ECO:0000259" key="12">
    <source>
        <dbReference type="Pfam" id="PF13089"/>
    </source>
</evidence>
<dbReference type="AlphaFoldDB" id="A0A650ENB1"/>
<dbReference type="InterPro" id="IPR025198">
    <property type="entry name" value="PPK_N_dom"/>
</dbReference>
<dbReference type="NCBIfam" id="TIGR03705">
    <property type="entry name" value="poly_P_kin"/>
    <property type="match status" value="1"/>
</dbReference>
<dbReference type="GO" id="GO:0046872">
    <property type="term" value="F:metal ion binding"/>
    <property type="evidence" value="ECO:0007669"/>
    <property type="project" value="UniProtKB-KW"/>
</dbReference>
<feature type="binding site" evidence="8">
    <location>
        <position position="560"/>
    </location>
    <ligand>
        <name>ATP</name>
        <dbReference type="ChEBI" id="CHEBI:30616"/>
    </ligand>
</feature>
<comment type="PTM">
    <text evidence="8 9">An intermediate of this reaction is the autophosphorylated ppk in which a phosphate is covalently linked to a histidine residue through a N-P bond.</text>
</comment>
<dbReference type="EMBL" id="MN577573">
    <property type="protein sequence ID" value="QGT51116.1"/>
    <property type="molecule type" value="Genomic_DNA"/>
</dbReference>
<evidence type="ECO:0000256" key="2">
    <source>
        <dbReference type="ARBA" id="ARBA00022679"/>
    </source>
</evidence>
<reference evidence="15" key="1">
    <citation type="journal article" date="2020" name="J. ISSAAS">
        <title>Lactobacilli and other gastrointestinal microbiota of Peromyscus leucopus, reservoir host for agents of Lyme disease and other zoonoses in North America.</title>
        <authorList>
            <person name="Milovic A."/>
            <person name="Bassam K."/>
            <person name="Shao H."/>
            <person name="Chatzistamou I."/>
            <person name="Tufts D.M."/>
            <person name="Diuk-Wasser M."/>
            <person name="Barbour A.G."/>
        </authorList>
    </citation>
    <scope>NUCLEOTIDE SEQUENCE</scope>
    <source>
        <strain evidence="15">LL40</strain>
    </source>
</reference>
<name>A0A650ENB1_9FIRM</name>
<dbReference type="CDD" id="cd09168">
    <property type="entry name" value="PLDc_PaPPK1_C2_like"/>
    <property type="match status" value="1"/>
</dbReference>
<dbReference type="Pfam" id="PF02503">
    <property type="entry name" value="PP_kinase"/>
    <property type="match status" value="1"/>
</dbReference>
<keyword evidence="5 8" id="KW-0418">Kinase</keyword>
<dbReference type="SUPFAM" id="SSF140356">
    <property type="entry name" value="PPK N-terminal domain-like"/>
    <property type="match status" value="1"/>
</dbReference>
<dbReference type="GO" id="GO:0008976">
    <property type="term" value="F:polyphosphate kinase activity"/>
    <property type="evidence" value="ECO:0007669"/>
    <property type="project" value="UniProtKB-UniRule"/>
</dbReference>
<feature type="domain" description="Polyphosphate kinase N-terminal" evidence="12">
    <location>
        <begin position="8"/>
        <end position="112"/>
    </location>
</feature>
<evidence type="ECO:0000256" key="5">
    <source>
        <dbReference type="ARBA" id="ARBA00022777"/>
    </source>
</evidence>
<keyword evidence="2 8" id="KW-0808">Transferase</keyword>
<feature type="domain" description="Polyphosphate kinase C-terminal" evidence="14">
    <location>
        <begin position="327"/>
        <end position="491"/>
    </location>
</feature>
<dbReference type="PANTHER" id="PTHR30218:SF0">
    <property type="entry name" value="POLYPHOSPHATE KINASE"/>
    <property type="match status" value="1"/>
</dbReference>
<dbReference type="FunFam" id="3.30.870.10:FF:000001">
    <property type="entry name" value="Polyphosphate kinase"/>
    <property type="match status" value="1"/>
</dbReference>
<dbReference type="GO" id="GO:0009358">
    <property type="term" value="C:polyphosphate kinase complex"/>
    <property type="evidence" value="ECO:0007669"/>
    <property type="project" value="InterPro"/>
</dbReference>
<evidence type="ECO:0000256" key="9">
    <source>
        <dbReference type="RuleBase" id="RU003800"/>
    </source>
</evidence>
<dbReference type="CDD" id="cd09165">
    <property type="entry name" value="PLDc_PaPPK1_C1_like"/>
    <property type="match status" value="1"/>
</dbReference>
<proteinExistence type="inferred from homology"/>
<evidence type="ECO:0000256" key="3">
    <source>
        <dbReference type="ARBA" id="ARBA00022723"/>
    </source>
</evidence>
<evidence type="ECO:0000256" key="6">
    <source>
        <dbReference type="ARBA" id="ARBA00022840"/>
    </source>
</evidence>
<evidence type="ECO:0000256" key="4">
    <source>
        <dbReference type="ARBA" id="ARBA00022741"/>
    </source>
</evidence>
<accession>A0A650ENB1</accession>
<protein>
    <recommendedName>
        <fullName evidence="8 9">Polyphosphate kinase</fullName>
        <ecNumber evidence="8 9">2.7.4.1</ecNumber>
    </recommendedName>
    <alternativeName>
        <fullName evidence="8">ATP-polyphosphate phosphotransferase</fullName>
    </alternativeName>
    <alternativeName>
        <fullName evidence="8">Polyphosphoric acid kinase</fullName>
    </alternativeName>
</protein>
<comment type="similarity">
    <text evidence="8 9">Belongs to the polyphosphate kinase 1 (PPK1) family.</text>
</comment>
<evidence type="ECO:0000256" key="8">
    <source>
        <dbReference type="HAMAP-Rule" id="MF_00347"/>
    </source>
</evidence>
<feature type="active site" description="Phosphohistidine intermediate" evidence="8">
    <location>
        <position position="431"/>
    </location>
</feature>
<dbReference type="NCBIfam" id="NF003920">
    <property type="entry name" value="PRK05443.2-1"/>
    <property type="match status" value="1"/>
</dbReference>
<dbReference type="HAMAP" id="MF_00347">
    <property type="entry name" value="Polyphosphate_kinase"/>
    <property type="match status" value="1"/>
</dbReference>
<dbReference type="SUPFAM" id="SSF56024">
    <property type="entry name" value="Phospholipase D/nuclease"/>
    <property type="match status" value="2"/>
</dbReference>
<feature type="region of interest" description="Disordered" evidence="10">
    <location>
        <begin position="659"/>
        <end position="680"/>
    </location>
</feature>
<sequence>MLTDKEYYINRELSWLEFNRRVMAEAKDLSNPLFERGKFLAIFRSNLDEFFMVRVASIKDQIIAGYHKADASGLTPKEAFMRITERAKRLMRELYAIYNSMRDELSACGIEVLYHSEYSPEQAEYLADYFDRMIYPVLTPMAVDSSRPFPFLANKSLNLGIYLRNPKKKKKPHFAVVQVPSVLPAALNLPADSGKHALTPLAEVIRQNLDKLFVGQEILACHEFRIIRNADLTLEEEGAADLLKSIEKTLKERQWGRAVKLEVCEDMDSAMIKMLRQELELERAEVCRADGPLDLSFFGKLSEITGCRRLQYPAFTPKIPPELQTEDIFSAIRQQDILLHHPYDSFAPVIEFVQRAAADPDVLAIKQTLYRVSGNSPIIGALEKAAANGKQVMVLVEVKARFDEENNIHWAKRLELAGCHVIYGFAGLKTHSKITMAVRREEGKIRRYLHFGTGNYNDITARLYTDIGLFTCDGALGEDASEFFNMLSGYLKDTAWHKLTVSPRGLREKCYELIDREIQHAQSGKRALIIAKMNSLVDEGIIERLYRASAAGVKVELIVRGICCLRSGIEGVSDNIRVRSIVGRYLEHSRVFYFRNAGAEEFFLSSADWMPRNLNRRIELLIPVTDIRLKEELKQILTAYLSDNCKAWLQRKDGSYRRRSSNAKEKRNAQEEFESGTDNL</sequence>
<dbReference type="InterPro" id="IPR003414">
    <property type="entry name" value="PP_kinase"/>
</dbReference>
<dbReference type="InterPro" id="IPR024953">
    <property type="entry name" value="PP_kinase_middle"/>
</dbReference>
<dbReference type="PANTHER" id="PTHR30218">
    <property type="entry name" value="POLYPHOSPHATE KINASE"/>
    <property type="match status" value="1"/>
</dbReference>
<evidence type="ECO:0000256" key="1">
    <source>
        <dbReference type="ARBA" id="ARBA00022553"/>
    </source>
</evidence>